<reference evidence="6" key="1">
    <citation type="submission" date="2021-01" db="EMBL/GenBank/DDBJ databases">
        <authorList>
            <consortium name="Genoscope - CEA"/>
            <person name="William W."/>
        </authorList>
    </citation>
    <scope>NUCLEOTIDE SEQUENCE</scope>
</reference>
<feature type="transmembrane region" description="Helical" evidence="4">
    <location>
        <begin position="312"/>
        <end position="330"/>
    </location>
</feature>
<keyword evidence="1" id="KW-0479">Metal-binding</keyword>
<sequence>MNKDEIMKQAVHIFNKLSTDQQQPISKENLLKFLDSQSNQEYDRGLFEQMYEKIIKTGSQQITIQKFITILIEALKSLENKISNIQTQIQKQTKLLEDDKQILNQLQSQEKFNSLKISLDSKIRITVHDANVKFPGNGPIAVILGCDNIIQSTRTVSRQNLVWEEKFEFDIKTGKEEIYIVILDQDLKDRQEIGGQTTINLQDYYDQKPQEKTLELKDKYNVVTYSTIRVRVQWIHSYTKFYNESIQEQSQNIKNLEKDLNEYKTYVKLLILPFEEHKDKPQKNMLSEYSTAQHIQENQLINNTSNLQELKFAFILSLIYLFATIFANLFKTQFLDSIVVFQSLIYYLDNDKLQQQLHIKVISLMLAFSLILDTFWLIIYTKPWISNDVLFFQIEHAFQIYEVITQYILFGIKVNIINLLDYFNLYLCLHLLF</sequence>
<gene>
    <name evidence="6" type="ORF">PSON_ATCC_30995.1.T0540276</name>
</gene>
<organism evidence="6 7">
    <name type="scientific">Paramecium sonneborni</name>
    <dbReference type="NCBI Taxonomy" id="65129"/>
    <lineage>
        <taxon>Eukaryota</taxon>
        <taxon>Sar</taxon>
        <taxon>Alveolata</taxon>
        <taxon>Ciliophora</taxon>
        <taxon>Intramacronucleata</taxon>
        <taxon>Oligohymenophorea</taxon>
        <taxon>Peniculida</taxon>
        <taxon>Parameciidae</taxon>
        <taxon>Paramecium</taxon>
    </lineage>
</organism>
<evidence type="ECO:0000256" key="4">
    <source>
        <dbReference type="SAM" id="Phobius"/>
    </source>
</evidence>
<evidence type="ECO:0000256" key="3">
    <source>
        <dbReference type="SAM" id="Coils"/>
    </source>
</evidence>
<feature type="coiled-coil region" evidence="3">
    <location>
        <begin position="239"/>
        <end position="266"/>
    </location>
</feature>
<evidence type="ECO:0000313" key="6">
    <source>
        <dbReference type="EMBL" id="CAD8089722.1"/>
    </source>
</evidence>
<keyword evidence="2" id="KW-0106">Calcium</keyword>
<dbReference type="PANTHER" id="PTHR46502">
    <property type="entry name" value="C2 DOMAIN-CONTAINING"/>
    <property type="match status" value="1"/>
</dbReference>
<keyword evidence="7" id="KW-1185">Reference proteome</keyword>
<evidence type="ECO:0000256" key="2">
    <source>
        <dbReference type="ARBA" id="ARBA00022837"/>
    </source>
</evidence>
<dbReference type="InterPro" id="IPR000008">
    <property type="entry name" value="C2_dom"/>
</dbReference>
<keyword evidence="3" id="KW-0175">Coiled coil</keyword>
<evidence type="ECO:0000256" key="1">
    <source>
        <dbReference type="ARBA" id="ARBA00022723"/>
    </source>
</evidence>
<dbReference type="PANTHER" id="PTHR46502:SF2">
    <property type="entry name" value="16 KDA PHLOEM PROTEIN 2"/>
    <property type="match status" value="1"/>
</dbReference>
<dbReference type="AlphaFoldDB" id="A0A8S1NC58"/>
<name>A0A8S1NC58_9CILI</name>
<dbReference type="Pfam" id="PF00168">
    <property type="entry name" value="C2"/>
    <property type="match status" value="1"/>
</dbReference>
<evidence type="ECO:0000313" key="7">
    <source>
        <dbReference type="Proteomes" id="UP000692954"/>
    </source>
</evidence>
<dbReference type="SMART" id="SM00239">
    <property type="entry name" value="C2"/>
    <property type="match status" value="1"/>
</dbReference>
<keyword evidence="4" id="KW-1133">Transmembrane helix</keyword>
<dbReference type="OrthoDB" id="298366at2759"/>
<feature type="coiled-coil region" evidence="3">
    <location>
        <begin position="68"/>
        <end position="109"/>
    </location>
</feature>
<dbReference type="EMBL" id="CAJJDN010000054">
    <property type="protein sequence ID" value="CAD8089722.1"/>
    <property type="molecule type" value="Genomic_DNA"/>
</dbReference>
<proteinExistence type="predicted"/>
<dbReference type="GO" id="GO:0046872">
    <property type="term" value="F:metal ion binding"/>
    <property type="evidence" value="ECO:0007669"/>
    <property type="project" value="UniProtKB-KW"/>
</dbReference>
<dbReference type="CDD" id="cd00030">
    <property type="entry name" value="C2"/>
    <property type="match status" value="1"/>
</dbReference>
<dbReference type="Proteomes" id="UP000692954">
    <property type="component" value="Unassembled WGS sequence"/>
</dbReference>
<dbReference type="PROSITE" id="PS50004">
    <property type="entry name" value="C2"/>
    <property type="match status" value="1"/>
</dbReference>
<keyword evidence="4" id="KW-0472">Membrane</keyword>
<feature type="transmembrane region" description="Helical" evidence="4">
    <location>
        <begin position="361"/>
        <end position="380"/>
    </location>
</feature>
<keyword evidence="4" id="KW-0812">Transmembrane</keyword>
<accession>A0A8S1NC58</accession>
<protein>
    <recommendedName>
        <fullName evidence="5">C2 domain-containing protein</fullName>
    </recommendedName>
</protein>
<evidence type="ECO:0000259" key="5">
    <source>
        <dbReference type="PROSITE" id="PS50004"/>
    </source>
</evidence>
<feature type="domain" description="C2" evidence="5">
    <location>
        <begin position="102"/>
        <end position="214"/>
    </location>
</feature>
<comment type="caution">
    <text evidence="6">The sequence shown here is derived from an EMBL/GenBank/DDBJ whole genome shotgun (WGS) entry which is preliminary data.</text>
</comment>